<protein>
    <submittedName>
        <fullName evidence="3">WD-repeat protein</fullName>
    </submittedName>
</protein>
<dbReference type="PATRIC" id="fig|1391654.3.peg.2806"/>
<dbReference type="SMART" id="SM00320">
    <property type="entry name" value="WD40"/>
    <property type="match status" value="4"/>
</dbReference>
<dbReference type="InterPro" id="IPR001680">
    <property type="entry name" value="WD40_rpt"/>
</dbReference>
<keyword evidence="2" id="KW-0677">Repeat</keyword>
<reference evidence="3 4" key="1">
    <citation type="submission" date="2015-08" db="EMBL/GenBank/DDBJ databases">
        <authorList>
            <person name="Babu N.S."/>
            <person name="Beckwith C.J."/>
            <person name="Beseler K.G."/>
            <person name="Brison A."/>
            <person name="Carone J.V."/>
            <person name="Caskin T.P."/>
            <person name="Diamond M."/>
            <person name="Durham M.E."/>
            <person name="Foxe J.M."/>
            <person name="Go M."/>
            <person name="Henderson B.A."/>
            <person name="Jones I.B."/>
            <person name="McGettigan J.A."/>
            <person name="Micheletti S.J."/>
            <person name="Nasrallah M.E."/>
            <person name="Ortiz D."/>
            <person name="Piller C.R."/>
            <person name="Privatt S.R."/>
            <person name="Schneider S.L."/>
            <person name="Sharp S."/>
            <person name="Smith T.C."/>
            <person name="Stanton J.D."/>
            <person name="Ullery H.E."/>
            <person name="Wilson R.J."/>
            <person name="Serrano M.G."/>
            <person name="Buck G."/>
            <person name="Lee V."/>
            <person name="Wang Y."/>
            <person name="Carvalho R."/>
            <person name="Voegtly L."/>
            <person name="Shi R."/>
            <person name="Duckworth R."/>
            <person name="Johnson A."/>
            <person name="Loviza R."/>
            <person name="Walstead R."/>
            <person name="Shah Z."/>
            <person name="Kiflezghi M."/>
            <person name="Wade K."/>
            <person name="Ball S.L."/>
            <person name="Bradley K.W."/>
            <person name="Asai D.J."/>
            <person name="Bowman C.A."/>
            <person name="Russell D.A."/>
            <person name="Pope W.H."/>
            <person name="Jacobs-Sera D."/>
            <person name="Hendrix R.W."/>
            <person name="Hatfull G.F."/>
        </authorList>
    </citation>
    <scope>NUCLEOTIDE SEQUENCE [LARGE SCALE GENOMIC DNA]</scope>
    <source>
        <strain evidence="3 4">DSM 27648</strain>
    </source>
</reference>
<dbReference type="Gene3D" id="2.130.10.10">
    <property type="entry name" value="YVTN repeat-like/Quinoprotein amine dehydrogenase"/>
    <property type="match status" value="2"/>
</dbReference>
<organism evidence="3 4">
    <name type="scientific">Labilithrix luteola</name>
    <dbReference type="NCBI Taxonomy" id="1391654"/>
    <lineage>
        <taxon>Bacteria</taxon>
        <taxon>Pseudomonadati</taxon>
        <taxon>Myxococcota</taxon>
        <taxon>Polyangia</taxon>
        <taxon>Polyangiales</taxon>
        <taxon>Labilitrichaceae</taxon>
        <taxon>Labilithrix</taxon>
    </lineage>
</organism>
<dbReference type="SUPFAM" id="SSF50998">
    <property type="entry name" value="Quinoprotein alcohol dehydrogenase-like"/>
    <property type="match status" value="1"/>
</dbReference>
<proteinExistence type="predicted"/>
<dbReference type="PANTHER" id="PTHR44019">
    <property type="entry name" value="WD REPEAT-CONTAINING PROTEIN 55"/>
    <property type="match status" value="1"/>
</dbReference>
<dbReference type="RefSeq" id="WP_146647449.1">
    <property type="nucleotide sequence ID" value="NZ_CP012333.1"/>
</dbReference>
<keyword evidence="4" id="KW-1185">Reference proteome</keyword>
<dbReference type="EMBL" id="CP012333">
    <property type="protein sequence ID" value="AKU96109.1"/>
    <property type="molecule type" value="Genomic_DNA"/>
</dbReference>
<dbReference type="InterPro" id="IPR011047">
    <property type="entry name" value="Quinoprotein_ADH-like_sf"/>
</dbReference>
<sequence length="523" mass="54157">MLRTLDDDGSVSSEIRLPRASAGAARLGDAWLVSMPKEPQLPLVRPGKAKPSPFAEGDHPVVAVAVSADAVAVARASSVELWSHAGKSKWRTPGGGPWIAVALAGTTLAALDEEGTLAFFSVQNGEIKGSLRLASTEPASTWCLTRVDPSRLALALGSWVVVVDAVNYKVVRRVNVRANVIRLVADAGGIVAGFEDGWVQVVDLDKGEPGGALAAHDGALESIALSRDKLYSCSGREVRAWDRSQLGVTARSRSPVTAIASRGAIVVAGDQSGRLRVHEGGREAASVALGQPITAVYVGVDDTIVASTSTVLVRFTKPWKTPHAVALRAPATAFAADATYAFVGNDAGGVDVYDVGAGEHVTSYELSDSAISALVRVGGHLVVGTGLDGRVLVVDVVEGKVVHEIDAHDDAFGVTCLSTDARGRIVASGSDDGTIALLDPAKGRVLARLRVRETPASIAFEASGRRLVCTFADGTAALVTLGQKTRVEDVGLKGASHVAWGGEAVFGLADGRIERASISPTAN</sequence>
<evidence type="ECO:0000313" key="4">
    <source>
        <dbReference type="Proteomes" id="UP000064967"/>
    </source>
</evidence>
<evidence type="ECO:0000313" key="3">
    <source>
        <dbReference type="EMBL" id="AKU96109.1"/>
    </source>
</evidence>
<accession>A0A0K1PSK7</accession>
<dbReference type="InterPro" id="IPR015943">
    <property type="entry name" value="WD40/YVTN_repeat-like_dom_sf"/>
</dbReference>
<gene>
    <name evidence="3" type="ORF">AKJ09_02773</name>
</gene>
<dbReference type="Proteomes" id="UP000064967">
    <property type="component" value="Chromosome"/>
</dbReference>
<dbReference type="Pfam" id="PF00400">
    <property type="entry name" value="WD40"/>
    <property type="match status" value="1"/>
</dbReference>
<dbReference type="STRING" id="1391654.AKJ09_02773"/>
<dbReference type="OrthoDB" id="9765809at2"/>
<dbReference type="PANTHER" id="PTHR44019:SF8">
    <property type="entry name" value="POC1 CENTRIOLAR PROTEIN HOMOLOG"/>
    <property type="match status" value="1"/>
</dbReference>
<evidence type="ECO:0000256" key="1">
    <source>
        <dbReference type="ARBA" id="ARBA00022574"/>
    </source>
</evidence>
<name>A0A0K1PSK7_9BACT</name>
<dbReference type="InterPro" id="IPR050505">
    <property type="entry name" value="WDR55/POC1"/>
</dbReference>
<dbReference type="AlphaFoldDB" id="A0A0K1PSK7"/>
<dbReference type="KEGG" id="llu:AKJ09_02773"/>
<evidence type="ECO:0000256" key="2">
    <source>
        <dbReference type="ARBA" id="ARBA00022737"/>
    </source>
</evidence>
<keyword evidence="1" id="KW-0853">WD repeat</keyword>